<evidence type="ECO:0000313" key="4">
    <source>
        <dbReference type="Proteomes" id="UP001190700"/>
    </source>
</evidence>
<evidence type="ECO:0000259" key="2">
    <source>
        <dbReference type="SMART" id="SM01349"/>
    </source>
</evidence>
<dbReference type="Proteomes" id="UP001190700">
    <property type="component" value="Unassembled WGS sequence"/>
</dbReference>
<feature type="region of interest" description="Disordered" evidence="1">
    <location>
        <begin position="705"/>
        <end position="754"/>
    </location>
</feature>
<dbReference type="InterPro" id="IPR016024">
    <property type="entry name" value="ARM-type_fold"/>
</dbReference>
<keyword evidence="4" id="KW-1185">Reference proteome</keyword>
<sequence>MGNPFSKSKKKTKEEERVSSAPARVETAGLQEEGSRTAQPAENSRPQSATDGPNPPVPDMQTPPGKVTNIASASVSSEEVQPKKLTFASAVPTKVSQGQTPSKDHQLNSREGEASSSESSLQRHSSTRDIHQPEKRAGPAPPSQEEVDAAVVRVFGEDTLQGLRATQWSEREAALQSMKTLINQNPGVARDNLSIWKTTCLVLNLTLRDKVAPVYFASLSILKALVKTSAVCIPCTVLHQTLDSIVPVLVHRSWNLNARISQKSVQMLLYLAKDQSVSLDYITPFVCEPLQLTTKAAKFQGTMLAGRMALLMEFIREFGVVQWTPLSVEEILYFVRPALFSPDEKGRSEAIAAVVEVYKRSDGGVTDELLADLKPNILKTLKAKFEEASDEMSVERAIATGRTAPEPTSPTGADPFISIAVPKRPPTRGGIENQPPGTSHGRSPSQQKQAEPFTGFGEVNMKNLSSKVWGERELGLKTIKSKFFEKRYPHEYDGVQLWSETVNVLAESLKDKVIPVYFASLAALQALVQTTAGCVDQTLISDSLKTVMPILVLRCGNLNPRLSSTSQSVLLELAKTAEIGPDLVNTYALESLKIKKAKNEIAMYTGRLDLLLELLKEFGISDSCGLSIDRVMAFVRPALAMPDDKIRTAAVSVVMEAYVRNGKVMSDKHLGQLNPNLLKMLHRKFAELEQEQQQINGAEVLVLGNSTNTPRAPRKASSGKSFKSGAGGGRKLEPLASAPQGELPCRPKTPKQKAMEHGMWANANMLKPAN</sequence>
<dbReference type="Pfam" id="PF21040">
    <property type="entry name" value="CEP104-like_TOG"/>
    <property type="match status" value="2"/>
</dbReference>
<feature type="compositionally biased region" description="Polar residues" evidence="1">
    <location>
        <begin position="69"/>
        <end position="79"/>
    </location>
</feature>
<comment type="caution">
    <text evidence="3">The sequence shown here is derived from an EMBL/GenBank/DDBJ whole genome shotgun (WGS) entry which is preliminary data.</text>
</comment>
<evidence type="ECO:0000313" key="3">
    <source>
        <dbReference type="EMBL" id="KAK3269956.1"/>
    </source>
</evidence>
<feature type="compositionally biased region" description="Low complexity" evidence="1">
    <location>
        <begin position="114"/>
        <end position="124"/>
    </location>
</feature>
<dbReference type="SMART" id="SM01349">
    <property type="entry name" value="TOG"/>
    <property type="match status" value="2"/>
</dbReference>
<dbReference type="SUPFAM" id="SSF48371">
    <property type="entry name" value="ARM repeat"/>
    <property type="match status" value="1"/>
</dbReference>
<dbReference type="InterPro" id="IPR034085">
    <property type="entry name" value="TOG"/>
</dbReference>
<dbReference type="GO" id="GO:0005929">
    <property type="term" value="C:cilium"/>
    <property type="evidence" value="ECO:0007669"/>
    <property type="project" value="TreeGrafter"/>
</dbReference>
<feature type="region of interest" description="Disordered" evidence="1">
    <location>
        <begin position="401"/>
        <end position="453"/>
    </location>
</feature>
<protein>
    <recommendedName>
        <fullName evidence="2">TOG domain-containing protein</fullName>
    </recommendedName>
</protein>
<reference evidence="3 4" key="1">
    <citation type="journal article" date="2015" name="Genome Biol. Evol.">
        <title>Comparative Genomics of a Bacterivorous Green Alga Reveals Evolutionary Causalities and Consequences of Phago-Mixotrophic Mode of Nutrition.</title>
        <authorList>
            <person name="Burns J.A."/>
            <person name="Paasch A."/>
            <person name="Narechania A."/>
            <person name="Kim E."/>
        </authorList>
    </citation>
    <scope>NUCLEOTIDE SEQUENCE [LARGE SCALE GENOMIC DNA]</scope>
    <source>
        <strain evidence="3 4">PLY_AMNH</strain>
    </source>
</reference>
<dbReference type="Gene3D" id="1.25.10.10">
    <property type="entry name" value="Leucine-rich Repeat Variant"/>
    <property type="match status" value="2"/>
</dbReference>
<feature type="region of interest" description="Disordered" evidence="1">
    <location>
        <begin position="1"/>
        <end position="146"/>
    </location>
</feature>
<name>A0AAE0L2Q2_9CHLO</name>
<dbReference type="InterPro" id="IPR011989">
    <property type="entry name" value="ARM-like"/>
</dbReference>
<feature type="domain" description="TOG" evidence="2">
    <location>
        <begin position="442"/>
        <end position="694"/>
    </location>
</feature>
<feature type="compositionally biased region" description="Polar residues" evidence="1">
    <location>
        <begin position="435"/>
        <end position="449"/>
    </location>
</feature>
<dbReference type="PANTHER" id="PTHR13371">
    <property type="entry name" value="GLYCINE-, GLUTAMATE-, THIENYLCYCLOHEXYLPIPERIDINE-BINDING PROTEIN"/>
    <property type="match status" value="1"/>
</dbReference>
<dbReference type="AlphaFoldDB" id="A0AAE0L2Q2"/>
<feature type="compositionally biased region" description="Basic and acidic residues" evidence="1">
    <location>
        <begin position="126"/>
        <end position="137"/>
    </location>
</feature>
<dbReference type="EMBL" id="LGRX02010647">
    <property type="protein sequence ID" value="KAK3269956.1"/>
    <property type="molecule type" value="Genomic_DNA"/>
</dbReference>
<feature type="compositionally biased region" description="Polar residues" evidence="1">
    <location>
        <begin position="36"/>
        <end position="51"/>
    </location>
</feature>
<accession>A0AAE0L2Q2</accession>
<feature type="domain" description="TOG" evidence="2">
    <location>
        <begin position="141"/>
        <end position="394"/>
    </location>
</feature>
<feature type="compositionally biased region" description="Basic and acidic residues" evidence="1">
    <location>
        <begin position="102"/>
        <end position="113"/>
    </location>
</feature>
<dbReference type="InterPro" id="IPR052607">
    <property type="entry name" value="CEP104-like"/>
</dbReference>
<feature type="compositionally biased region" description="Low complexity" evidence="1">
    <location>
        <begin position="715"/>
        <end position="724"/>
    </location>
</feature>
<proteinExistence type="predicted"/>
<gene>
    <name evidence="3" type="ORF">CYMTET_21621</name>
</gene>
<evidence type="ECO:0000256" key="1">
    <source>
        <dbReference type="SAM" id="MobiDB-lite"/>
    </source>
</evidence>
<dbReference type="PANTHER" id="PTHR13371:SF0">
    <property type="entry name" value="CENTROSOMAL PROTEIN OF 104 KDA"/>
    <property type="match status" value="1"/>
</dbReference>
<organism evidence="3 4">
    <name type="scientific">Cymbomonas tetramitiformis</name>
    <dbReference type="NCBI Taxonomy" id="36881"/>
    <lineage>
        <taxon>Eukaryota</taxon>
        <taxon>Viridiplantae</taxon>
        <taxon>Chlorophyta</taxon>
        <taxon>Pyramimonadophyceae</taxon>
        <taxon>Pyramimonadales</taxon>
        <taxon>Pyramimonadaceae</taxon>
        <taxon>Cymbomonas</taxon>
    </lineage>
</organism>